<dbReference type="NCBIfam" id="TIGR04183">
    <property type="entry name" value="Por_Secre_tail"/>
    <property type="match status" value="1"/>
</dbReference>
<feature type="chain" id="PRO_5012910819" evidence="1">
    <location>
        <begin position="20"/>
        <end position="457"/>
    </location>
</feature>
<organism evidence="3 4">
    <name type="scientific">Porphyromonas circumdentaria</name>
    <dbReference type="NCBI Taxonomy" id="29524"/>
    <lineage>
        <taxon>Bacteria</taxon>
        <taxon>Pseudomonadati</taxon>
        <taxon>Bacteroidota</taxon>
        <taxon>Bacteroidia</taxon>
        <taxon>Bacteroidales</taxon>
        <taxon>Porphyromonadaceae</taxon>
        <taxon>Porphyromonas</taxon>
    </lineage>
</organism>
<keyword evidence="1" id="KW-0732">Signal</keyword>
<dbReference type="STRING" id="29524.SAMN02745171_00739"/>
<proteinExistence type="predicted"/>
<evidence type="ECO:0000259" key="2">
    <source>
        <dbReference type="PROSITE" id="PS51688"/>
    </source>
</evidence>
<dbReference type="Pfam" id="PF13884">
    <property type="entry name" value="Peptidase_S74"/>
    <property type="match status" value="1"/>
</dbReference>
<dbReference type="InterPro" id="IPR030392">
    <property type="entry name" value="S74_ICA"/>
</dbReference>
<protein>
    <submittedName>
        <fullName evidence="3">Por secretion system C-terminal sorting domain-containing protein</fullName>
    </submittedName>
</protein>
<dbReference type="RefSeq" id="WP_159442687.1">
    <property type="nucleotide sequence ID" value="NZ_FUXE01000006.1"/>
</dbReference>
<dbReference type="OrthoDB" id="1001730at2"/>
<dbReference type="AlphaFoldDB" id="A0A1T4MEW7"/>
<evidence type="ECO:0000256" key="1">
    <source>
        <dbReference type="SAM" id="SignalP"/>
    </source>
</evidence>
<dbReference type="EMBL" id="FUXE01000006">
    <property type="protein sequence ID" value="SJZ65318.1"/>
    <property type="molecule type" value="Genomic_DNA"/>
</dbReference>
<evidence type="ECO:0000313" key="4">
    <source>
        <dbReference type="Proteomes" id="UP000190121"/>
    </source>
</evidence>
<reference evidence="4" key="1">
    <citation type="submission" date="2017-02" db="EMBL/GenBank/DDBJ databases">
        <authorList>
            <person name="Varghese N."/>
            <person name="Submissions S."/>
        </authorList>
    </citation>
    <scope>NUCLEOTIDE SEQUENCE [LARGE SCALE GENOMIC DNA]</scope>
    <source>
        <strain evidence="4">ATCC 51356</strain>
    </source>
</reference>
<evidence type="ECO:0000313" key="3">
    <source>
        <dbReference type="EMBL" id="SJZ65318.1"/>
    </source>
</evidence>
<accession>A0A1T4MEW7</accession>
<feature type="domain" description="Peptidase S74" evidence="2">
    <location>
        <begin position="226"/>
        <end position="348"/>
    </location>
</feature>
<sequence length="457" mass="50972">MKKHFILPLIALLSTVSYNGFSQLKVTTDGQVKVDAGRGLPHQSATIEINDTGDSYDSGTALTLLNKNTKKRNHLSIDFSSVITGQTAPQKFADMRVSFLDRNKATLTSYFSLGTYTRGKYRAIISSYPSSKESNRPAVCVGAGISGYYRLDIITEPLYPIGHTTTSIPPAELLYEEGVCFDDSGEGQATIRPQSSGYGYIGTADKKWNKLYVNYAHFKDHPTITSDERAKDNIEPIANSVINKLESLRPVSYNLKASTSETNTPKTMSSTSTEEEQVIAMHMAEEAKRSSKKQYGFVAQEFAEIFPELVDYNEKTDEYSIQYTALIPLLVEGLQELKMENQRLTEQLSQLSSSVLDKNNNIENDPTLNNRPVLYGNRPNPFATTTEFFYFIPESSTDAYIAVLDMQGKMIETLPCKERGVKGKISYSAHNLADGLYLYSLIVDNEEIATKKMIVKK</sequence>
<dbReference type="InterPro" id="IPR026444">
    <property type="entry name" value="Secre_tail"/>
</dbReference>
<feature type="signal peptide" evidence="1">
    <location>
        <begin position="1"/>
        <end position="19"/>
    </location>
</feature>
<gene>
    <name evidence="3" type="ORF">SAMN02745171_00739</name>
</gene>
<name>A0A1T4MEW7_9PORP</name>
<dbReference type="Proteomes" id="UP000190121">
    <property type="component" value="Unassembled WGS sequence"/>
</dbReference>
<keyword evidence="4" id="KW-1185">Reference proteome</keyword>
<dbReference type="PROSITE" id="PS51688">
    <property type="entry name" value="ICA"/>
    <property type="match status" value="1"/>
</dbReference>